<accession>A0A1I3EYM5</accession>
<keyword evidence="6" id="KW-1185">Reference proteome</keyword>
<dbReference type="Pfam" id="PF01553">
    <property type="entry name" value="Acyltransferase"/>
    <property type="match status" value="1"/>
</dbReference>
<evidence type="ECO:0000256" key="3">
    <source>
        <dbReference type="ARBA" id="ARBA00023315"/>
    </source>
</evidence>
<dbReference type="Proteomes" id="UP000243606">
    <property type="component" value="Unassembled WGS sequence"/>
</dbReference>
<dbReference type="SUPFAM" id="SSF69593">
    <property type="entry name" value="Glycerol-3-phosphate (1)-acyltransferase"/>
    <property type="match status" value="1"/>
</dbReference>
<dbReference type="PANTHER" id="PTHR10434:SF9">
    <property type="entry name" value="PHOSPHOLIPID_GLYCEROL ACYLTRANSFERASE DOMAIN-CONTAINING PROTEIN"/>
    <property type="match status" value="1"/>
</dbReference>
<dbReference type="OrthoDB" id="9796839at2"/>
<gene>
    <name evidence="5" type="ORF">SAMN05216206_1202</name>
</gene>
<evidence type="ECO:0000256" key="2">
    <source>
        <dbReference type="ARBA" id="ARBA00022679"/>
    </source>
</evidence>
<dbReference type="PANTHER" id="PTHR10434">
    <property type="entry name" value="1-ACYL-SN-GLYCEROL-3-PHOSPHATE ACYLTRANSFERASE"/>
    <property type="match status" value="1"/>
</dbReference>
<dbReference type="SMART" id="SM00563">
    <property type="entry name" value="PlsC"/>
    <property type="match status" value="1"/>
</dbReference>
<feature type="domain" description="Phospholipid/glycerol acyltransferase" evidence="4">
    <location>
        <begin position="38"/>
        <end position="150"/>
    </location>
</feature>
<dbReference type="GO" id="GO:0003841">
    <property type="term" value="F:1-acylglycerol-3-phosphate O-acyltransferase activity"/>
    <property type="evidence" value="ECO:0007669"/>
    <property type="project" value="TreeGrafter"/>
</dbReference>
<dbReference type="EMBL" id="FOQL01000001">
    <property type="protein sequence ID" value="SFI04013.1"/>
    <property type="molecule type" value="Genomic_DNA"/>
</dbReference>
<reference evidence="6" key="1">
    <citation type="submission" date="2016-10" db="EMBL/GenBank/DDBJ databases">
        <authorList>
            <person name="Varghese N."/>
            <person name="Submissions S."/>
        </authorList>
    </citation>
    <scope>NUCLEOTIDE SEQUENCE [LARGE SCALE GENOMIC DNA]</scope>
    <source>
        <strain evidence="6">LMG 24016</strain>
    </source>
</reference>
<dbReference type="CDD" id="cd07988">
    <property type="entry name" value="LPLAT_ABO13168-like"/>
    <property type="match status" value="1"/>
</dbReference>
<keyword evidence="2 5" id="KW-0808">Transferase</keyword>
<dbReference type="AlphaFoldDB" id="A0A1I3EYM5"/>
<sequence>MSANYLPRNPLAEWVGRTALKLLGWRVDGELPTLDKFVVIGAHHTSNWDFVIFIAVKFVLRLNARWFGKHTIFRWPFGALMRLWGGIAIRRERQGNIVEQAVRAFSEHEQFALILSPEGTRKKVERWKMGFYHIAQGAGVPIVRCALDYQNRRVFIGPIFIPTGDEPADLDTILAFYRPFIPKKPEYAFYGD</sequence>
<protein>
    <submittedName>
        <fullName evidence="5">1-acyl-sn-glycerol-3-phosphate acyltransferases</fullName>
    </submittedName>
</protein>
<dbReference type="STRING" id="425504.SAMN05216206_1202"/>
<dbReference type="RefSeq" id="WP_090240506.1">
    <property type="nucleotide sequence ID" value="NZ_FOQL01000001.1"/>
</dbReference>
<evidence type="ECO:0000256" key="1">
    <source>
        <dbReference type="ARBA" id="ARBA00005189"/>
    </source>
</evidence>
<dbReference type="GO" id="GO:0006654">
    <property type="term" value="P:phosphatidic acid biosynthetic process"/>
    <property type="evidence" value="ECO:0007669"/>
    <property type="project" value="TreeGrafter"/>
</dbReference>
<evidence type="ECO:0000313" key="5">
    <source>
        <dbReference type="EMBL" id="SFI04013.1"/>
    </source>
</evidence>
<dbReference type="InterPro" id="IPR002123">
    <property type="entry name" value="Plipid/glycerol_acylTrfase"/>
</dbReference>
<evidence type="ECO:0000313" key="6">
    <source>
        <dbReference type="Proteomes" id="UP000243606"/>
    </source>
</evidence>
<evidence type="ECO:0000259" key="4">
    <source>
        <dbReference type="SMART" id="SM00563"/>
    </source>
</evidence>
<keyword evidence="3 5" id="KW-0012">Acyltransferase</keyword>
<proteinExistence type="predicted"/>
<name>A0A1I3EYM5_9PSED</name>
<organism evidence="5 6">
    <name type="scientific">Pseudomonas guineae</name>
    <dbReference type="NCBI Taxonomy" id="425504"/>
    <lineage>
        <taxon>Bacteria</taxon>
        <taxon>Pseudomonadati</taxon>
        <taxon>Pseudomonadota</taxon>
        <taxon>Gammaproteobacteria</taxon>
        <taxon>Pseudomonadales</taxon>
        <taxon>Pseudomonadaceae</taxon>
        <taxon>Pseudomonas</taxon>
    </lineage>
</organism>
<comment type="pathway">
    <text evidence="1">Lipid metabolism.</text>
</comment>